<keyword evidence="3" id="KW-1185">Reference proteome</keyword>
<reference evidence="2" key="1">
    <citation type="journal article" date="2020" name="J Insects Food Feed">
        <title>The yellow mealworm (Tenebrio molitor) genome: a resource for the emerging insects as food and feed industry.</title>
        <authorList>
            <person name="Eriksson T."/>
            <person name="Andere A."/>
            <person name="Kelstrup H."/>
            <person name="Emery V."/>
            <person name="Picard C."/>
        </authorList>
    </citation>
    <scope>NUCLEOTIDE SEQUENCE</scope>
    <source>
        <strain evidence="2">Stoneville</strain>
        <tissue evidence="2">Whole head</tissue>
    </source>
</reference>
<feature type="transmembrane region" description="Helical" evidence="1">
    <location>
        <begin position="39"/>
        <end position="59"/>
    </location>
</feature>
<keyword evidence="1" id="KW-0472">Membrane</keyword>
<accession>A0A8J6LGZ5</accession>
<evidence type="ECO:0000313" key="3">
    <source>
        <dbReference type="Proteomes" id="UP000719412"/>
    </source>
</evidence>
<gene>
    <name evidence="2" type="ORF">GEV33_001191</name>
</gene>
<evidence type="ECO:0000256" key="1">
    <source>
        <dbReference type="SAM" id="Phobius"/>
    </source>
</evidence>
<protein>
    <submittedName>
        <fullName evidence="2">Uncharacterized protein</fullName>
    </submittedName>
</protein>
<keyword evidence="1" id="KW-1133">Transmembrane helix</keyword>
<sequence>MENASAAGFGLNCRIRVTIEGKLQKTYVIIGQRGQGGRVWCPASPWGAGGCIVLLWVLAAPGPNGAGWSSYCGAFYGLWVLLVLMSGREGSRKKNKEEDECGLQEQMSWFRESPDVIDG</sequence>
<proteinExistence type="predicted"/>
<comment type="caution">
    <text evidence="2">The sequence shown here is derived from an EMBL/GenBank/DDBJ whole genome shotgun (WGS) entry which is preliminary data.</text>
</comment>
<reference evidence="2" key="2">
    <citation type="submission" date="2021-08" db="EMBL/GenBank/DDBJ databases">
        <authorList>
            <person name="Eriksson T."/>
        </authorList>
    </citation>
    <scope>NUCLEOTIDE SEQUENCE</scope>
    <source>
        <strain evidence="2">Stoneville</strain>
        <tissue evidence="2">Whole head</tissue>
    </source>
</reference>
<organism evidence="2 3">
    <name type="scientific">Tenebrio molitor</name>
    <name type="common">Yellow mealworm beetle</name>
    <dbReference type="NCBI Taxonomy" id="7067"/>
    <lineage>
        <taxon>Eukaryota</taxon>
        <taxon>Metazoa</taxon>
        <taxon>Ecdysozoa</taxon>
        <taxon>Arthropoda</taxon>
        <taxon>Hexapoda</taxon>
        <taxon>Insecta</taxon>
        <taxon>Pterygota</taxon>
        <taxon>Neoptera</taxon>
        <taxon>Endopterygota</taxon>
        <taxon>Coleoptera</taxon>
        <taxon>Polyphaga</taxon>
        <taxon>Cucujiformia</taxon>
        <taxon>Tenebrionidae</taxon>
        <taxon>Tenebrio</taxon>
    </lineage>
</organism>
<name>A0A8J6LGZ5_TENMO</name>
<dbReference type="AlphaFoldDB" id="A0A8J6LGZ5"/>
<dbReference type="EMBL" id="JABDTM020007166">
    <property type="protein sequence ID" value="KAH0821600.1"/>
    <property type="molecule type" value="Genomic_DNA"/>
</dbReference>
<evidence type="ECO:0000313" key="2">
    <source>
        <dbReference type="EMBL" id="KAH0821600.1"/>
    </source>
</evidence>
<dbReference type="Proteomes" id="UP000719412">
    <property type="component" value="Unassembled WGS sequence"/>
</dbReference>
<keyword evidence="1" id="KW-0812">Transmembrane</keyword>
<feature type="transmembrane region" description="Helical" evidence="1">
    <location>
        <begin position="65"/>
        <end position="85"/>
    </location>
</feature>